<organism evidence="1 2">
    <name type="scientific">Paenibacillus antri</name>
    <dbReference type="NCBI Taxonomy" id="2582848"/>
    <lineage>
        <taxon>Bacteria</taxon>
        <taxon>Bacillati</taxon>
        <taxon>Bacillota</taxon>
        <taxon>Bacilli</taxon>
        <taxon>Bacillales</taxon>
        <taxon>Paenibacillaceae</taxon>
        <taxon>Paenibacillus</taxon>
    </lineage>
</organism>
<comment type="caution">
    <text evidence="1">The sequence shown here is derived from an EMBL/GenBank/DDBJ whole genome shotgun (WGS) entry which is preliminary data.</text>
</comment>
<evidence type="ECO:0000313" key="1">
    <source>
        <dbReference type="EMBL" id="TLS51199.1"/>
    </source>
</evidence>
<dbReference type="InterPro" id="IPR011024">
    <property type="entry name" value="G_crystallin-like"/>
</dbReference>
<proteinExistence type="predicted"/>
<keyword evidence="2" id="KW-1185">Reference proteome</keyword>
<dbReference type="AlphaFoldDB" id="A0A5R9G807"/>
<reference evidence="1 2" key="1">
    <citation type="submission" date="2019-05" db="EMBL/GenBank/DDBJ databases">
        <authorList>
            <person name="Narsing Rao M.P."/>
            <person name="Li W.J."/>
        </authorList>
    </citation>
    <scope>NUCLEOTIDE SEQUENCE [LARGE SCALE GENOMIC DNA]</scope>
    <source>
        <strain evidence="1 2">SYSU_K30003</strain>
    </source>
</reference>
<dbReference type="SUPFAM" id="SSF49695">
    <property type="entry name" value="gamma-Crystallin-like"/>
    <property type="match status" value="1"/>
</dbReference>
<dbReference type="Proteomes" id="UP000309676">
    <property type="component" value="Unassembled WGS sequence"/>
</dbReference>
<accession>A0A5R9G807</accession>
<evidence type="ECO:0000313" key="2">
    <source>
        <dbReference type="Proteomes" id="UP000309676"/>
    </source>
</evidence>
<dbReference type="RefSeq" id="WP_138195193.1">
    <property type="nucleotide sequence ID" value="NZ_VCIW01000010.1"/>
</dbReference>
<gene>
    <name evidence="1" type="ORF">FE782_15810</name>
</gene>
<dbReference type="OrthoDB" id="2654857at2"/>
<protein>
    <submittedName>
        <fullName evidence="1">Uncharacterized protein</fullName>
    </submittedName>
</protein>
<dbReference type="EMBL" id="VCIW01000010">
    <property type="protein sequence ID" value="TLS51199.1"/>
    <property type="molecule type" value="Genomic_DNA"/>
</dbReference>
<sequence length="122" mass="13852">MANIDVRLSLHADNNLNGRRIVFRRGGIAIRDFDAFRFNDQLSSFRLRNVVNSNDVTMILFADNNFRGATRVYRGNTVVNDLGDFNDQASSLIVVGRRLNDNQVARIISTRRPPLGILFVRS</sequence>
<name>A0A5R9G807_9BACL</name>
<dbReference type="Gene3D" id="2.60.20.10">
    <property type="entry name" value="Crystallins"/>
    <property type="match status" value="1"/>
</dbReference>